<reference evidence="1" key="1">
    <citation type="submission" date="2019-10" db="EMBL/GenBank/DDBJ databases">
        <authorList>
            <person name="Paulsen S."/>
        </authorList>
    </citation>
    <scope>NUCLEOTIDE SEQUENCE</scope>
    <source>
        <strain evidence="1">LMG 19692</strain>
    </source>
</reference>
<gene>
    <name evidence="1" type="ORF">F9Y85_05570</name>
    <name evidence="2" type="ORF">R5H13_05510</name>
</gene>
<keyword evidence="4" id="KW-1185">Reference proteome</keyword>
<reference evidence="2 4" key="2">
    <citation type="submission" date="2023-10" db="EMBL/GenBank/DDBJ databases">
        <title>To unveil natural product biosynthetic capacity in Pseudoalteromonas.</title>
        <authorList>
            <person name="Wang J."/>
        </authorList>
    </citation>
    <scope>NUCLEOTIDE SEQUENCE [LARGE SCALE GENOMIC DNA]</scope>
    <source>
        <strain evidence="2 4">DSM 15914</strain>
    </source>
</reference>
<organism evidence="1 3">
    <name type="scientific">Pseudoalteromonas maricaloris</name>
    <dbReference type="NCBI Taxonomy" id="184924"/>
    <lineage>
        <taxon>Bacteria</taxon>
        <taxon>Pseudomonadati</taxon>
        <taxon>Pseudomonadota</taxon>
        <taxon>Gammaproteobacteria</taxon>
        <taxon>Alteromonadales</taxon>
        <taxon>Pseudoalteromonadaceae</taxon>
        <taxon>Pseudoalteromonas</taxon>
    </lineage>
</organism>
<sequence length="66" mass="7786">MLEQIVMRKDELGGERSQFDIDCELRAYLKKTDWYVIRELETGETIPADVKELRKLAREAIITPFN</sequence>
<dbReference type="RefSeq" id="WP_010378384.1">
    <property type="nucleotide sequence ID" value="NZ_CBCSDF010000002.1"/>
</dbReference>
<dbReference type="Proteomes" id="UP001304419">
    <property type="component" value="Chromosome 1"/>
</dbReference>
<evidence type="ECO:0000313" key="2">
    <source>
        <dbReference type="EMBL" id="WOX29719.1"/>
    </source>
</evidence>
<evidence type="ECO:0000313" key="4">
    <source>
        <dbReference type="Proteomes" id="UP001304419"/>
    </source>
</evidence>
<protein>
    <submittedName>
        <fullName evidence="1">Uncharacterized protein</fullName>
    </submittedName>
</protein>
<evidence type="ECO:0000313" key="1">
    <source>
        <dbReference type="EMBL" id="NLR20797.1"/>
    </source>
</evidence>
<dbReference type="Proteomes" id="UP000646877">
    <property type="component" value="Unassembled WGS sequence"/>
</dbReference>
<proteinExistence type="predicted"/>
<evidence type="ECO:0000313" key="3">
    <source>
        <dbReference type="Proteomes" id="UP000646877"/>
    </source>
</evidence>
<dbReference type="EMBL" id="CP137578">
    <property type="protein sequence ID" value="WOX29719.1"/>
    <property type="molecule type" value="Genomic_DNA"/>
</dbReference>
<name>A0A8I2KPI9_9GAMM</name>
<accession>A0A8I2KPI9</accession>
<dbReference type="AlphaFoldDB" id="A0A8I2KPI9"/>
<dbReference type="EMBL" id="WEIA01000002">
    <property type="protein sequence ID" value="NLR20797.1"/>
    <property type="molecule type" value="Genomic_DNA"/>
</dbReference>